<dbReference type="EMBL" id="JANEYF010002429">
    <property type="protein sequence ID" value="KAJ8946593.1"/>
    <property type="molecule type" value="Genomic_DNA"/>
</dbReference>
<dbReference type="PANTHER" id="PTHR33480:SF1">
    <property type="entry name" value="TYR RECOMBINASE DOMAIN-CONTAINING PROTEIN"/>
    <property type="match status" value="1"/>
</dbReference>
<proteinExistence type="predicted"/>
<accession>A0AAV8Y882</accession>
<reference evidence="2" key="1">
    <citation type="journal article" date="2023" name="Insect Mol. Biol.">
        <title>Genome sequencing provides insights into the evolution of gene families encoding plant cell wall-degrading enzymes in longhorned beetles.</title>
        <authorList>
            <person name="Shin N.R."/>
            <person name="Okamura Y."/>
            <person name="Kirsch R."/>
            <person name="Pauchet Y."/>
        </authorList>
    </citation>
    <scope>NUCLEOTIDE SEQUENCE</scope>
    <source>
        <strain evidence="2">RBIC_L_NR</strain>
    </source>
</reference>
<evidence type="ECO:0000313" key="2">
    <source>
        <dbReference type="EMBL" id="KAJ8946593.1"/>
    </source>
</evidence>
<name>A0AAV8Y882_9CUCU</name>
<evidence type="ECO:0000313" key="3">
    <source>
        <dbReference type="Proteomes" id="UP001162156"/>
    </source>
</evidence>
<comment type="caution">
    <text evidence="2">The sequence shown here is derived from an EMBL/GenBank/DDBJ whole genome shotgun (WGS) entry which is preliminary data.</text>
</comment>
<organism evidence="2 3">
    <name type="scientific">Rhamnusium bicolor</name>
    <dbReference type="NCBI Taxonomy" id="1586634"/>
    <lineage>
        <taxon>Eukaryota</taxon>
        <taxon>Metazoa</taxon>
        <taxon>Ecdysozoa</taxon>
        <taxon>Arthropoda</taxon>
        <taxon>Hexapoda</taxon>
        <taxon>Insecta</taxon>
        <taxon>Pterygota</taxon>
        <taxon>Neoptera</taxon>
        <taxon>Endopterygota</taxon>
        <taxon>Coleoptera</taxon>
        <taxon>Polyphaga</taxon>
        <taxon>Cucujiformia</taxon>
        <taxon>Chrysomeloidea</taxon>
        <taxon>Cerambycidae</taxon>
        <taxon>Lepturinae</taxon>
        <taxon>Rhagiini</taxon>
        <taxon>Rhamnusium</taxon>
    </lineage>
</organism>
<protein>
    <recommendedName>
        <fullName evidence="4">C2H2-type domain-containing protein</fullName>
    </recommendedName>
</protein>
<evidence type="ECO:0008006" key="4">
    <source>
        <dbReference type="Google" id="ProtNLM"/>
    </source>
</evidence>
<dbReference type="AlphaFoldDB" id="A0AAV8Y882"/>
<keyword evidence="3" id="KW-1185">Reference proteome</keyword>
<gene>
    <name evidence="2" type="ORF">NQ314_008848</name>
</gene>
<sequence>MKENLTFLYNLIDEDVEDAEILQHVPVVNPVLIIRGQDLHHSENVYNAVINKDIVLHADSFADGLLITFLCYYVFGIVYPTEIEGTLEAIQRCVVTENEYKIKWCQKKKIEREKKEKIDHILQNTKKINSFFSKQEVTAEKSLEKSSIEEQALTLTANACDADTDTQTTNIIIVNEESSLLSPQKTQTPSSEKNGEKHEIATASPSKTETLIVQDELQISKSVEDFNIGNDPAEWHITDKNLIIDSILKNPPQQNIDELDFTTSARNYDENEYNFSDQEKEDPWFYFKQWQENSRNKAVPVENAENKIEPLVLKDVTNSNSHEQHLVEVSDRRGRVWDKKDRCPYCNKDVTNFSQHLFRKHSREESVSKILEVPKGNDFLLCKYCKRLYKRNSLSKHAKIFFFNNGNDSAIRYSSEGQTLLAFQESRKPFLDHLRLKIEVFNKMHADRISLNDKTDVIVCQYAEDYLRKHKRPHIKNLVGNKIRELGRLLIPLQDMYNINSMLEALKPENFDKVAAAARIIAGYDETTKTFQAPSLAMHLRTTSLVVCSVAKTLILKKYPVLPITNYGEVLKNVKNFRGYKIADEALENLRTNLKDLESFQKLSEAALALTVLINRKRVGDVQYMKLQSYESVVNSNKEDCLNILTDAEKELTKHFKRVITVGKGMLQILNLTEIEMEQVATFMGHTKKTHEEFYRLPQEVFQTSKVAKLLLMMKRGIRKEDQGKTLNEIDFQLQNWANDELFQETPQETDDFGAKAELSSDEESSLFLKEVIDKGTANLSESQLLRHFKPNKIAENLGLYQLMVKFVSSGQSARSFSDFVLR</sequence>
<dbReference type="Proteomes" id="UP001162156">
    <property type="component" value="Unassembled WGS sequence"/>
</dbReference>
<dbReference type="PANTHER" id="PTHR33480">
    <property type="entry name" value="SET DOMAIN-CONTAINING PROTEIN-RELATED"/>
    <property type="match status" value="1"/>
</dbReference>
<feature type="region of interest" description="Disordered" evidence="1">
    <location>
        <begin position="176"/>
        <end position="204"/>
    </location>
</feature>
<feature type="compositionally biased region" description="Polar residues" evidence="1">
    <location>
        <begin position="176"/>
        <end position="192"/>
    </location>
</feature>
<evidence type="ECO:0000256" key="1">
    <source>
        <dbReference type="SAM" id="MobiDB-lite"/>
    </source>
</evidence>